<protein>
    <recommendedName>
        <fullName evidence="2">DUF3467 domain-containing protein</fullName>
    </recommendedName>
</protein>
<organism evidence="1">
    <name type="scientific">termite gut metagenome</name>
    <dbReference type="NCBI Taxonomy" id="433724"/>
    <lineage>
        <taxon>unclassified sequences</taxon>
        <taxon>metagenomes</taxon>
        <taxon>organismal metagenomes</taxon>
    </lineage>
</organism>
<dbReference type="EMBL" id="SNRY01002797">
    <property type="protein sequence ID" value="KAA6323471.1"/>
    <property type="molecule type" value="Genomic_DNA"/>
</dbReference>
<name>A0A5J4QR02_9ZZZZ</name>
<dbReference type="InterPro" id="IPR021857">
    <property type="entry name" value="DUF3467"/>
</dbReference>
<reference evidence="1" key="1">
    <citation type="submission" date="2019-03" db="EMBL/GenBank/DDBJ databases">
        <title>Single cell metagenomics reveals metabolic interactions within the superorganism composed of flagellate Streblomastix strix and complex community of Bacteroidetes bacteria on its surface.</title>
        <authorList>
            <person name="Treitli S.C."/>
            <person name="Kolisko M."/>
            <person name="Husnik F."/>
            <person name="Keeling P."/>
            <person name="Hampl V."/>
        </authorList>
    </citation>
    <scope>NUCLEOTIDE SEQUENCE</scope>
    <source>
        <strain evidence="1">STM</strain>
    </source>
</reference>
<accession>A0A5J4QR02</accession>
<feature type="non-terminal residue" evidence="1">
    <location>
        <position position="1"/>
    </location>
</feature>
<comment type="caution">
    <text evidence="1">The sequence shown here is derived from an EMBL/GenBank/DDBJ whole genome shotgun (WGS) entry which is preliminary data.</text>
</comment>
<dbReference type="Pfam" id="PF11950">
    <property type="entry name" value="DUF3467"/>
    <property type="match status" value="1"/>
</dbReference>
<evidence type="ECO:0008006" key="2">
    <source>
        <dbReference type="Google" id="ProtNLM"/>
    </source>
</evidence>
<proteinExistence type="predicted"/>
<dbReference type="AlphaFoldDB" id="A0A5J4QR02"/>
<evidence type="ECO:0000313" key="1">
    <source>
        <dbReference type="EMBL" id="KAA6323471.1"/>
    </source>
</evidence>
<sequence length="48" mass="5627">RIILAPEHAKRLLRILEDNIRKYEHSYTKIRLESDEDIAPIVNIKGDA</sequence>
<gene>
    <name evidence="1" type="ORF">EZS27_027090</name>
</gene>